<name>A0ACB9LH54_9MYRT</name>
<comment type="caution">
    <text evidence="1">The sequence shown here is derived from an EMBL/GenBank/DDBJ whole genome shotgun (WGS) entry which is preliminary data.</text>
</comment>
<gene>
    <name evidence="1" type="ORF">MLD38_035515</name>
</gene>
<proteinExistence type="predicted"/>
<dbReference type="Proteomes" id="UP001057402">
    <property type="component" value="Chromosome 11"/>
</dbReference>
<organism evidence="1 2">
    <name type="scientific">Melastoma candidum</name>
    <dbReference type="NCBI Taxonomy" id="119954"/>
    <lineage>
        <taxon>Eukaryota</taxon>
        <taxon>Viridiplantae</taxon>
        <taxon>Streptophyta</taxon>
        <taxon>Embryophyta</taxon>
        <taxon>Tracheophyta</taxon>
        <taxon>Spermatophyta</taxon>
        <taxon>Magnoliopsida</taxon>
        <taxon>eudicotyledons</taxon>
        <taxon>Gunneridae</taxon>
        <taxon>Pentapetalae</taxon>
        <taxon>rosids</taxon>
        <taxon>malvids</taxon>
        <taxon>Myrtales</taxon>
        <taxon>Melastomataceae</taxon>
        <taxon>Melastomatoideae</taxon>
        <taxon>Melastomateae</taxon>
        <taxon>Melastoma</taxon>
    </lineage>
</organism>
<accession>A0ACB9LH54</accession>
<keyword evidence="2" id="KW-1185">Reference proteome</keyword>
<evidence type="ECO:0000313" key="2">
    <source>
        <dbReference type="Proteomes" id="UP001057402"/>
    </source>
</evidence>
<sequence>MAAPGRTAAVPFLAVVLAGVAFAGVLVCAEGYERPGPRDSVFVRRLEETDPAAPEQVHVSLVGPDKMRISWITAGATPTVVDYGTSPGSYQGSATGETSSYDYLLYHSGLIHDVVIGPLEPDTVYYYRCGSFLDREFSLKTPPSSLPVKLAVVGDLGQTQWTTSTLQHIEKSGYDLLILPGDLSYADFYQPWWDSFGQLVEPLASQRPWMVTQGNHEIEKIPLIHSSSFTAYNTRWRMPYEQSGSNSNLYYSFDVAGSVHVIMLGSYTDFDQGSPQFRWLQSDLSKVDRGRTPWVVVIVHAPWYNTNLAHQGERESIKMKACMEELLYQARVDVVFAGHIHAYERFTRVFNGRADSCGPMHITIGDGGNREGLANGFKTPAPKESMFREASFGHGQLEVVNTSHARWCWHRNDNDESVIADSIWITSLSGEPSCKP</sequence>
<protein>
    <submittedName>
        <fullName evidence="1">Uncharacterized protein</fullName>
    </submittedName>
</protein>
<dbReference type="EMBL" id="CM042890">
    <property type="protein sequence ID" value="KAI4310543.1"/>
    <property type="molecule type" value="Genomic_DNA"/>
</dbReference>
<reference evidence="2" key="1">
    <citation type="journal article" date="2023" name="Front. Plant Sci.">
        <title>Chromosomal-level genome assembly of Melastoma candidum provides insights into trichome evolution.</title>
        <authorList>
            <person name="Zhong Y."/>
            <person name="Wu W."/>
            <person name="Sun C."/>
            <person name="Zou P."/>
            <person name="Liu Y."/>
            <person name="Dai S."/>
            <person name="Zhou R."/>
        </authorList>
    </citation>
    <scope>NUCLEOTIDE SEQUENCE [LARGE SCALE GENOMIC DNA]</scope>
</reference>
<evidence type="ECO:0000313" key="1">
    <source>
        <dbReference type="EMBL" id="KAI4310543.1"/>
    </source>
</evidence>